<evidence type="ECO:0000259" key="16">
    <source>
        <dbReference type="SMART" id="SM00962"/>
    </source>
</evidence>
<evidence type="ECO:0000256" key="12">
    <source>
        <dbReference type="ARBA" id="ARBA00025337"/>
    </source>
</evidence>
<proteinExistence type="inferred from homology"/>
<evidence type="ECO:0000256" key="11">
    <source>
        <dbReference type="ARBA" id="ARBA00023225"/>
    </source>
</evidence>
<dbReference type="Proteomes" id="UP001595457">
    <property type="component" value="Unassembled WGS sequence"/>
</dbReference>
<evidence type="ECO:0000256" key="14">
    <source>
        <dbReference type="SAM" id="MobiDB-lite"/>
    </source>
</evidence>
<evidence type="ECO:0000256" key="2">
    <source>
        <dbReference type="ARBA" id="ARBA00008531"/>
    </source>
</evidence>
<evidence type="ECO:0000256" key="9">
    <source>
        <dbReference type="ARBA" id="ARBA00023134"/>
    </source>
</evidence>
<keyword evidence="5" id="KW-1003">Cell membrane</keyword>
<keyword evidence="7" id="KW-1005">Bacterial flagellum biogenesis</keyword>
<dbReference type="InterPro" id="IPR000897">
    <property type="entry name" value="SRP54_GTPase_dom"/>
</dbReference>
<dbReference type="SMART" id="SM00382">
    <property type="entry name" value="AAA"/>
    <property type="match status" value="1"/>
</dbReference>
<dbReference type="PANTHER" id="PTHR43134:SF3">
    <property type="entry name" value="FLAGELLAR BIOSYNTHESIS PROTEIN FLHF"/>
    <property type="match status" value="1"/>
</dbReference>
<evidence type="ECO:0000256" key="7">
    <source>
        <dbReference type="ARBA" id="ARBA00022795"/>
    </source>
</evidence>
<keyword evidence="11" id="KW-1006">Bacterial flagellum protein export</keyword>
<keyword evidence="6" id="KW-0547">Nucleotide-binding</keyword>
<feature type="domain" description="SRP54-type proteins GTP-binding" evidence="16">
    <location>
        <begin position="203"/>
        <end position="401"/>
    </location>
</feature>
<feature type="compositionally biased region" description="Pro residues" evidence="14">
    <location>
        <begin position="57"/>
        <end position="81"/>
    </location>
</feature>
<keyword evidence="9" id="KW-0342">GTP-binding</keyword>
<feature type="region of interest" description="Disordered" evidence="14">
    <location>
        <begin position="55"/>
        <end position="82"/>
    </location>
</feature>
<keyword evidence="10" id="KW-0472">Membrane</keyword>
<dbReference type="NCBIfam" id="TIGR03499">
    <property type="entry name" value="FlhF"/>
    <property type="match status" value="1"/>
</dbReference>
<gene>
    <name evidence="17" type="primary">flhF</name>
    <name evidence="17" type="ORF">ACFOJE_10130</name>
</gene>
<dbReference type="SMART" id="SM00962">
    <property type="entry name" value="SRP54"/>
    <property type="match status" value="1"/>
</dbReference>
<comment type="similarity">
    <text evidence="2">Belongs to the GTP-binding SRP family.</text>
</comment>
<dbReference type="CDD" id="cd17873">
    <property type="entry name" value="FlhF"/>
    <property type="match status" value="1"/>
</dbReference>
<dbReference type="SUPFAM" id="SSF52540">
    <property type="entry name" value="P-loop containing nucleoside triphosphate hydrolases"/>
    <property type="match status" value="1"/>
</dbReference>
<evidence type="ECO:0000256" key="3">
    <source>
        <dbReference type="ARBA" id="ARBA00014919"/>
    </source>
</evidence>
<evidence type="ECO:0000256" key="1">
    <source>
        <dbReference type="ARBA" id="ARBA00004413"/>
    </source>
</evidence>
<keyword evidence="17" id="KW-0966">Cell projection</keyword>
<evidence type="ECO:0000256" key="13">
    <source>
        <dbReference type="NCBIfam" id="TIGR03499"/>
    </source>
</evidence>
<dbReference type="InterPro" id="IPR047040">
    <property type="entry name" value="FlhF__GTPase_dom"/>
</dbReference>
<evidence type="ECO:0000259" key="15">
    <source>
        <dbReference type="SMART" id="SM00382"/>
    </source>
</evidence>
<comment type="function">
    <text evidence="12">Necessary for flagellar biosynthesis. May be involved in translocation of the flagellum.</text>
</comment>
<comment type="subcellular location">
    <subcellularLocation>
        <location evidence="1">Cell membrane</location>
        <topology evidence="1">Peripheral membrane protein</topology>
        <orientation evidence="1">Cytoplasmic side</orientation>
    </subcellularLocation>
</comment>
<keyword evidence="18" id="KW-1185">Reference proteome</keyword>
<dbReference type="Gene3D" id="3.40.50.300">
    <property type="entry name" value="P-loop containing nucleotide triphosphate hydrolases"/>
    <property type="match status" value="1"/>
</dbReference>
<keyword evidence="4" id="KW-0813">Transport</keyword>
<reference evidence="18" key="1">
    <citation type="journal article" date="2019" name="Int. J. Syst. Evol. Microbiol.">
        <title>The Global Catalogue of Microorganisms (GCM) 10K type strain sequencing project: providing services to taxonomists for standard genome sequencing and annotation.</title>
        <authorList>
            <consortium name="The Broad Institute Genomics Platform"/>
            <consortium name="The Broad Institute Genome Sequencing Center for Infectious Disease"/>
            <person name="Wu L."/>
            <person name="Ma J."/>
        </authorList>
    </citation>
    <scope>NUCLEOTIDE SEQUENCE [LARGE SCALE GENOMIC DNA]</scope>
    <source>
        <strain evidence="18">KCTC 62195</strain>
    </source>
</reference>
<dbReference type="InterPro" id="IPR027417">
    <property type="entry name" value="P-loop_NTPase"/>
</dbReference>
<keyword evidence="8" id="KW-0653">Protein transport</keyword>
<evidence type="ECO:0000313" key="18">
    <source>
        <dbReference type="Proteomes" id="UP001595457"/>
    </source>
</evidence>
<evidence type="ECO:0000256" key="10">
    <source>
        <dbReference type="ARBA" id="ARBA00023136"/>
    </source>
</evidence>
<dbReference type="RefSeq" id="WP_377814210.1">
    <property type="nucleotide sequence ID" value="NZ_JBHRSJ010000017.1"/>
</dbReference>
<protein>
    <recommendedName>
        <fullName evidence="3 13">Flagellar biosynthesis protein FlhF</fullName>
    </recommendedName>
</protein>
<accession>A0ABV7AUP4</accession>
<dbReference type="EMBL" id="JBHRSJ010000017">
    <property type="protein sequence ID" value="MFC2972565.1"/>
    <property type="molecule type" value="Genomic_DNA"/>
</dbReference>
<keyword evidence="17" id="KW-0282">Flagellum</keyword>
<comment type="caution">
    <text evidence="17">The sequence shown here is derived from an EMBL/GenBank/DDBJ whole genome shotgun (WGS) entry which is preliminary data.</text>
</comment>
<name>A0ABV7AUP4_9GAMM</name>
<dbReference type="Pfam" id="PF00448">
    <property type="entry name" value="SRP54"/>
    <property type="match status" value="1"/>
</dbReference>
<evidence type="ECO:0000256" key="5">
    <source>
        <dbReference type="ARBA" id="ARBA00022475"/>
    </source>
</evidence>
<keyword evidence="17" id="KW-0969">Cilium</keyword>
<evidence type="ECO:0000313" key="17">
    <source>
        <dbReference type="EMBL" id="MFC2972565.1"/>
    </source>
</evidence>
<feature type="domain" description="AAA+ ATPase" evidence="15">
    <location>
        <begin position="202"/>
        <end position="406"/>
    </location>
</feature>
<evidence type="ECO:0000256" key="4">
    <source>
        <dbReference type="ARBA" id="ARBA00022448"/>
    </source>
</evidence>
<dbReference type="InterPro" id="IPR003593">
    <property type="entry name" value="AAA+_ATPase"/>
</dbReference>
<sequence length="771" mass="82713">MSVRRFVAANSREAMRLVRAALGEDALILSNRSIPEGVEILALAEDDQQLLAASATPQPPAAPPAPRPAPPAAPAASPPPMNYRQASSLAAYAAQAPRPDEAPVAAADFAALGQRLLGEIQDMRALLDRQIQAPQTAGCRAQLQQRLLGAGFGPWLSGEILASLPAELAAAGADDPALQAWLERQLAAHLPVQEDESDLLDHGGVIALVGPTGVGKTTTTAKLAARYVMRHGGSQVALVTTDSFRIGAHEQLRIYARLLGVEVHALGADAPLDALLAELAGKRLVIIDTVGMSQRDQRLLVQINQLGAAGRPVRLMLLLNAASHGDTLEEVVDTYQRAALAAGNRLADCIVSKSDEAARLGPVLDILIRHGLRLHYLSTGQQVPEDLQPAEALPLLRQALAVSQPSPFVPENPPAGNHQRLDVWARGLLGQGRALAAVLDSLRREVDGFALLESAWRLAALPVGVQGERLSRLLAALDAAPPVSGPRQLLWGRSKPVSGATWNMPLLALDAAGRLQVRPWLAHWLPTGQAQRLLWAGERLSARRHLLAACPDGEALRQLADLRSPWLCPVGSSNRVGYQGGRYTLGQLAEVSEFHSSLTLRHRGRTLQLELNQLPVQLRGPSAEMPFWPVQAWFGALRDPDSGQPLAQRQWLAWSPQPGRESLAEQADGLRLQLSYDDLPALTLRAWQALGESHGQLQTELRLFLAAGLAACAKRLDQATEDWAMDVRAQLLGLCPGRRQRGPAQQLEALLHLLTAGDAFRQLGAAGDGLH</sequence>
<evidence type="ECO:0000256" key="6">
    <source>
        <dbReference type="ARBA" id="ARBA00022741"/>
    </source>
</evidence>
<dbReference type="InterPro" id="IPR020006">
    <property type="entry name" value="FlhF"/>
</dbReference>
<organism evidence="17 18">
    <name type="scientific">Azotobacter bryophylli</name>
    <dbReference type="NCBI Taxonomy" id="1986537"/>
    <lineage>
        <taxon>Bacteria</taxon>
        <taxon>Pseudomonadati</taxon>
        <taxon>Pseudomonadota</taxon>
        <taxon>Gammaproteobacteria</taxon>
        <taxon>Pseudomonadales</taxon>
        <taxon>Pseudomonadaceae</taxon>
        <taxon>Azotobacter</taxon>
    </lineage>
</organism>
<dbReference type="PANTHER" id="PTHR43134">
    <property type="entry name" value="SIGNAL RECOGNITION PARTICLE RECEPTOR SUBUNIT ALPHA"/>
    <property type="match status" value="1"/>
</dbReference>
<evidence type="ECO:0000256" key="8">
    <source>
        <dbReference type="ARBA" id="ARBA00022927"/>
    </source>
</evidence>